<gene>
    <name evidence="1" type="ORF">ACFPWU_13260</name>
</gene>
<evidence type="ECO:0000313" key="2">
    <source>
        <dbReference type="Proteomes" id="UP001596098"/>
    </source>
</evidence>
<comment type="caution">
    <text evidence="1">The sequence shown here is derived from an EMBL/GenBank/DDBJ whole genome shotgun (WGS) entry which is preliminary data.</text>
</comment>
<protein>
    <recommendedName>
        <fullName evidence="3">Ig-like domain-containing protein</fullName>
    </recommendedName>
</protein>
<evidence type="ECO:0008006" key="3">
    <source>
        <dbReference type="Google" id="ProtNLM"/>
    </source>
</evidence>
<reference evidence="2" key="1">
    <citation type="journal article" date="2019" name="Int. J. Syst. Evol. Microbiol.">
        <title>The Global Catalogue of Microorganisms (GCM) 10K type strain sequencing project: providing services to taxonomists for standard genome sequencing and annotation.</title>
        <authorList>
            <consortium name="The Broad Institute Genomics Platform"/>
            <consortium name="The Broad Institute Genome Sequencing Center for Infectious Disease"/>
            <person name="Wu L."/>
            <person name="Ma J."/>
        </authorList>
    </citation>
    <scope>NUCLEOTIDE SEQUENCE [LARGE SCALE GENOMIC DNA]</scope>
    <source>
        <strain evidence="2">DFY28</strain>
    </source>
</reference>
<keyword evidence="2" id="KW-1185">Reference proteome</keyword>
<evidence type="ECO:0000313" key="1">
    <source>
        <dbReference type="EMBL" id="MFC6154631.1"/>
    </source>
</evidence>
<dbReference type="Proteomes" id="UP001596098">
    <property type="component" value="Unassembled WGS sequence"/>
</dbReference>
<name>A0ABW1QYK2_9ACTN</name>
<organism evidence="1 2">
    <name type="scientific">Nocardioides yefusunii</name>
    <dbReference type="NCBI Taxonomy" id="2500546"/>
    <lineage>
        <taxon>Bacteria</taxon>
        <taxon>Bacillati</taxon>
        <taxon>Actinomycetota</taxon>
        <taxon>Actinomycetes</taxon>
        <taxon>Propionibacteriales</taxon>
        <taxon>Nocardioidaceae</taxon>
        <taxon>Nocardioides</taxon>
    </lineage>
</organism>
<dbReference type="EMBL" id="JBHSQI010000008">
    <property type="protein sequence ID" value="MFC6154631.1"/>
    <property type="molecule type" value="Genomic_DNA"/>
</dbReference>
<proteinExistence type="predicted"/>
<dbReference type="Gene3D" id="2.60.40.2700">
    <property type="match status" value="3"/>
</dbReference>
<sequence>MGGKVHLLAEPEPDGIVPGSRTYRLPITDIAGPVDWTQGGLLRAHFDRVGGPAVPRGATPEEIVLGPEAEGREVWVIVEAPIFDNRYYSRIEVWVKIGVVRTPEIPGVSPMITGEPRVGNTLSLTVDHDALDDDVATTTAITWYANGDKVTTGDTLEVTDAMRGKTITVAYTVTAPGYVTHTSDTITIGAVPELRAITGVTHKVTGDPRVGKTLTLTVDHDALDDNVDADVNITWYANGTKIDTGNSLEVTDALRGKTITVGYTITAPEHITYTSGTIEIGAVPVAPKPALGSVTGAKLRITGKTQVGARLTASFTSTPKVKVSIVWTRGTKIVGRGTSYTVKAADAGARLKATATVEQSGYRAQKVSTTTSTVTAPVSLKLSSTTIRRSAKQTITIGNVAKGETVTVRINGETLAQVKVRGDGNLTTVRVAERNRATVTVKRSGGKGFKVTFQVAAKKATGNVTATVSGRPTARAAYRVS</sequence>
<accession>A0ABW1QYK2</accession>
<dbReference type="RefSeq" id="WP_128220958.1">
    <property type="nucleotide sequence ID" value="NZ_CP034929.1"/>
</dbReference>